<evidence type="ECO:0000256" key="1">
    <source>
        <dbReference type="ARBA" id="ARBA00004127"/>
    </source>
</evidence>
<gene>
    <name evidence="12" type="ORF">CYMTET_24220</name>
</gene>
<dbReference type="Pfam" id="PF01545">
    <property type="entry name" value="Cation_efflux"/>
    <property type="match status" value="1"/>
</dbReference>
<evidence type="ECO:0000256" key="2">
    <source>
        <dbReference type="ARBA" id="ARBA00008873"/>
    </source>
</evidence>
<comment type="subcellular location">
    <subcellularLocation>
        <location evidence="1">Endomembrane system</location>
        <topology evidence="1">Multi-pass membrane protein</topology>
    </subcellularLocation>
</comment>
<dbReference type="EMBL" id="LGRX02012555">
    <property type="protein sequence ID" value="KAK3267213.1"/>
    <property type="molecule type" value="Genomic_DNA"/>
</dbReference>
<evidence type="ECO:0000256" key="3">
    <source>
        <dbReference type="ARBA" id="ARBA00022448"/>
    </source>
</evidence>
<organism evidence="12 13">
    <name type="scientific">Cymbomonas tetramitiformis</name>
    <dbReference type="NCBI Taxonomy" id="36881"/>
    <lineage>
        <taxon>Eukaryota</taxon>
        <taxon>Viridiplantae</taxon>
        <taxon>Chlorophyta</taxon>
        <taxon>Pyramimonadophyceae</taxon>
        <taxon>Pyramimonadales</taxon>
        <taxon>Pyramimonadaceae</taxon>
        <taxon>Cymbomonas</taxon>
    </lineage>
</organism>
<dbReference type="AlphaFoldDB" id="A0AAE0L038"/>
<evidence type="ECO:0000256" key="9">
    <source>
        <dbReference type="SAM" id="Phobius"/>
    </source>
</evidence>
<feature type="domain" description="Cation efflux protein cytoplasmic" evidence="11">
    <location>
        <begin position="376"/>
        <end position="435"/>
    </location>
</feature>
<evidence type="ECO:0000313" key="13">
    <source>
        <dbReference type="Proteomes" id="UP001190700"/>
    </source>
</evidence>
<proteinExistence type="inferred from homology"/>
<evidence type="ECO:0000259" key="10">
    <source>
        <dbReference type="Pfam" id="PF01545"/>
    </source>
</evidence>
<evidence type="ECO:0008006" key="14">
    <source>
        <dbReference type="Google" id="ProtNLM"/>
    </source>
</evidence>
<feature type="transmembrane region" description="Helical" evidence="9">
    <location>
        <begin position="330"/>
        <end position="347"/>
    </location>
</feature>
<keyword evidence="3" id="KW-0813">Transport</keyword>
<dbReference type="Gene3D" id="3.30.70.1350">
    <property type="entry name" value="Cation efflux protein, cytoplasmic domain"/>
    <property type="match status" value="1"/>
</dbReference>
<dbReference type="GO" id="GO:0012505">
    <property type="term" value="C:endomembrane system"/>
    <property type="evidence" value="ECO:0007669"/>
    <property type="project" value="UniProtKB-SubCell"/>
</dbReference>
<evidence type="ECO:0000256" key="7">
    <source>
        <dbReference type="ARBA" id="ARBA00023136"/>
    </source>
</evidence>
<keyword evidence="7 9" id="KW-0472">Membrane</keyword>
<protein>
    <recommendedName>
        <fullName evidence="14">Cation efflux protein cytoplasmic domain-containing protein</fullName>
    </recommendedName>
</protein>
<evidence type="ECO:0000256" key="6">
    <source>
        <dbReference type="ARBA" id="ARBA00023065"/>
    </source>
</evidence>
<dbReference type="Pfam" id="PF16916">
    <property type="entry name" value="ZT_dimer"/>
    <property type="match status" value="1"/>
</dbReference>
<dbReference type="PANTHER" id="PTHR43840:SF13">
    <property type="entry name" value="CATION EFFLUX PROTEIN CYTOPLASMIC DOMAIN-CONTAINING PROTEIN"/>
    <property type="match status" value="1"/>
</dbReference>
<accession>A0AAE0L038</accession>
<keyword evidence="4 9" id="KW-0812">Transmembrane</keyword>
<keyword evidence="6" id="KW-0406">Ion transport</keyword>
<dbReference type="SUPFAM" id="SSF161111">
    <property type="entry name" value="Cation efflux protein transmembrane domain-like"/>
    <property type="match status" value="1"/>
</dbReference>
<keyword evidence="5 9" id="KW-1133">Transmembrane helix</keyword>
<feature type="transmembrane region" description="Helical" evidence="9">
    <location>
        <begin position="305"/>
        <end position="324"/>
    </location>
</feature>
<evidence type="ECO:0000256" key="8">
    <source>
        <dbReference type="SAM" id="MobiDB-lite"/>
    </source>
</evidence>
<evidence type="ECO:0000313" key="12">
    <source>
        <dbReference type="EMBL" id="KAK3267213.1"/>
    </source>
</evidence>
<feature type="region of interest" description="Disordered" evidence="8">
    <location>
        <begin position="62"/>
        <end position="90"/>
    </location>
</feature>
<dbReference type="NCBIfam" id="TIGR01297">
    <property type="entry name" value="CDF"/>
    <property type="match status" value="1"/>
</dbReference>
<comment type="caution">
    <text evidence="12">The sequence shown here is derived from an EMBL/GenBank/DDBJ whole genome shotgun (WGS) entry which is preliminary data.</text>
</comment>
<dbReference type="InterPro" id="IPR002524">
    <property type="entry name" value="Cation_efflux"/>
</dbReference>
<dbReference type="InterPro" id="IPR027469">
    <property type="entry name" value="Cation_efflux_TMD_sf"/>
</dbReference>
<dbReference type="Proteomes" id="UP001190700">
    <property type="component" value="Unassembled WGS sequence"/>
</dbReference>
<sequence>MSHLSSQAKNLACATLCNINYEKVCTTRCCTKRTKLVASFKVPVAETDSVASVEVYDPRPRAIGLTPPRTRYSHDVESPDNADAPPSPTAHDLYGDRWSTDLRVDLDGIQSKSNAVRKFYKHQNQLLDAYLRLDKLTQETGGDDDDGMMNWKQQFAIQLSFYLNVALFVGKLAAAIYTGSLVIITSAVDSFLDLVSGAILVITEQVMRKKDPYTYPVGKSRMEPVGVIVFTSVMGMCYLQLIVEAIKSFIAGLQGSPPELAFDVLPIILLVIVVCTKIGLYIYCMSVKYGSEAVAAQAQDHYNDVLTNIVATAAFGTVCAVSTLWWLDSVTAVLLCCYVIVTWIKTGREQMQMIVGKGANFDFLRQLTYLASTHDHRIQQVDTVRAYHFGLRYIVELDIVLAPDMPLQEAHDIGESLQIKIEVLEEVERSFVHLDFEVDHAPEHKTTVASLKREYSRRRSEEGPSEAVKAIQGYTL</sequence>
<dbReference type="FunFam" id="3.30.70.1350:FF:000001">
    <property type="entry name" value="Metal tolerance protein 11"/>
    <property type="match status" value="1"/>
</dbReference>
<dbReference type="GO" id="GO:0008324">
    <property type="term" value="F:monoatomic cation transmembrane transporter activity"/>
    <property type="evidence" value="ECO:0007669"/>
    <property type="project" value="InterPro"/>
</dbReference>
<feature type="domain" description="Cation efflux protein transmembrane" evidence="10">
    <location>
        <begin position="158"/>
        <end position="354"/>
    </location>
</feature>
<keyword evidence="13" id="KW-1185">Reference proteome</keyword>
<dbReference type="InterPro" id="IPR036837">
    <property type="entry name" value="Cation_efflux_CTD_sf"/>
</dbReference>
<dbReference type="FunFam" id="1.20.1510.10:FF:000005">
    <property type="entry name" value="Putative Cation diffusion facilitator 1"/>
    <property type="match status" value="1"/>
</dbReference>
<dbReference type="GO" id="GO:0016020">
    <property type="term" value="C:membrane"/>
    <property type="evidence" value="ECO:0007669"/>
    <property type="project" value="InterPro"/>
</dbReference>
<evidence type="ECO:0000256" key="4">
    <source>
        <dbReference type="ARBA" id="ARBA00022692"/>
    </source>
</evidence>
<dbReference type="InterPro" id="IPR058533">
    <property type="entry name" value="Cation_efflux_TM"/>
</dbReference>
<evidence type="ECO:0000259" key="11">
    <source>
        <dbReference type="Pfam" id="PF16916"/>
    </source>
</evidence>
<evidence type="ECO:0000256" key="5">
    <source>
        <dbReference type="ARBA" id="ARBA00022989"/>
    </source>
</evidence>
<dbReference type="PANTHER" id="PTHR43840">
    <property type="entry name" value="MITOCHONDRIAL METAL TRANSPORTER 1-RELATED"/>
    <property type="match status" value="1"/>
</dbReference>
<dbReference type="InterPro" id="IPR027470">
    <property type="entry name" value="Cation_efflux_CTD"/>
</dbReference>
<dbReference type="InterPro" id="IPR050291">
    <property type="entry name" value="CDF_Transporter"/>
</dbReference>
<feature type="transmembrane region" description="Helical" evidence="9">
    <location>
        <begin position="263"/>
        <end position="284"/>
    </location>
</feature>
<feature type="transmembrane region" description="Helical" evidence="9">
    <location>
        <begin position="159"/>
        <end position="177"/>
    </location>
</feature>
<comment type="similarity">
    <text evidence="2">Belongs to the cation diffusion facilitator (CDF) transporter (TC 2.A.4) family. SLC30A subfamily.</text>
</comment>
<reference evidence="12 13" key="1">
    <citation type="journal article" date="2015" name="Genome Biol. Evol.">
        <title>Comparative Genomics of a Bacterivorous Green Alga Reveals Evolutionary Causalities and Consequences of Phago-Mixotrophic Mode of Nutrition.</title>
        <authorList>
            <person name="Burns J.A."/>
            <person name="Paasch A."/>
            <person name="Narechania A."/>
            <person name="Kim E."/>
        </authorList>
    </citation>
    <scope>NUCLEOTIDE SEQUENCE [LARGE SCALE GENOMIC DNA]</scope>
    <source>
        <strain evidence="12 13">PLY_AMNH</strain>
    </source>
</reference>
<feature type="transmembrane region" description="Helical" evidence="9">
    <location>
        <begin position="224"/>
        <end position="243"/>
    </location>
</feature>
<dbReference type="SUPFAM" id="SSF160240">
    <property type="entry name" value="Cation efflux protein cytoplasmic domain-like"/>
    <property type="match status" value="1"/>
</dbReference>
<dbReference type="Gene3D" id="1.20.1510.10">
    <property type="entry name" value="Cation efflux protein transmembrane domain"/>
    <property type="match status" value="1"/>
</dbReference>
<feature type="transmembrane region" description="Helical" evidence="9">
    <location>
        <begin position="183"/>
        <end position="203"/>
    </location>
</feature>
<name>A0AAE0L038_9CHLO</name>